<evidence type="ECO:0000256" key="4">
    <source>
        <dbReference type="ARBA" id="ARBA00023136"/>
    </source>
</evidence>
<dbReference type="PRINTS" id="PR00248">
    <property type="entry name" value="GPCRMGR"/>
</dbReference>
<reference evidence="9" key="1">
    <citation type="submission" date="2021-10" db="EMBL/GenBank/DDBJ databases">
        <title>Melipona bicolor Genome sequencing and assembly.</title>
        <authorList>
            <person name="Araujo N.S."/>
            <person name="Arias M.C."/>
        </authorList>
    </citation>
    <scope>NUCLEOTIDE SEQUENCE</scope>
    <source>
        <strain evidence="9">USP_2M_L1-L4_2017</strain>
        <tissue evidence="9">Whole body</tissue>
    </source>
</reference>
<proteinExistence type="predicted"/>
<evidence type="ECO:0000259" key="8">
    <source>
        <dbReference type="Pfam" id="PF01094"/>
    </source>
</evidence>
<feature type="compositionally biased region" description="Polar residues" evidence="7">
    <location>
        <begin position="169"/>
        <end position="183"/>
    </location>
</feature>
<keyword evidence="4" id="KW-0472">Membrane</keyword>
<comment type="subcellular location">
    <subcellularLocation>
        <location evidence="1">Membrane</location>
        <topology evidence="1">Multi-pass membrane protein</topology>
    </subcellularLocation>
</comment>
<dbReference type="PANTHER" id="PTHR24060">
    <property type="entry name" value="METABOTROPIC GLUTAMATE RECEPTOR"/>
    <property type="match status" value="1"/>
</dbReference>
<dbReference type="Gene3D" id="3.40.50.2300">
    <property type="match status" value="1"/>
</dbReference>
<sequence length="445" mass="51177">MATAITPRRAKIPRSGSSNGHNTLGLTKWPLRRATAPLGQCVSTRGVSIVVEETSLGDPGDRFPRNQQRKRYLGWEERATELKASKRVKRTITLVPTSSLASISRYHLRVCSITNETSVETISDSETKGTFFPETDKLRYHHRPPSRCTVLHAKDPDISPRKQRPAAKSTDSTNFARQTRSELSPSEPNERETRRRRYSKSSTTHSYEVMKLLLLAALGCVCSAHREPSSDDYYNFEQIRRHYDDDNYRTDRRWLIDREKLADHVRITTLGRSTNDEVWYLDRDDRIGRRARRFRLENPETHHLIRHGRRQFRSMDQNAHPQINWPVKKEAVVEGDLVLGGLMMVHEREDTVTCGPVMPQGGVQALEAMLYTLDKLNEDEGIVPGVKIGAHILDDCDKDTYGLEMAVDFIKGECKRWDTFSRYFVRRLFLHAFLFCGGGLRDYTS</sequence>
<organism evidence="9 10">
    <name type="scientific">Melipona bicolor</name>
    <dbReference type="NCBI Taxonomy" id="60889"/>
    <lineage>
        <taxon>Eukaryota</taxon>
        <taxon>Metazoa</taxon>
        <taxon>Ecdysozoa</taxon>
        <taxon>Arthropoda</taxon>
        <taxon>Hexapoda</taxon>
        <taxon>Insecta</taxon>
        <taxon>Pterygota</taxon>
        <taxon>Neoptera</taxon>
        <taxon>Endopterygota</taxon>
        <taxon>Hymenoptera</taxon>
        <taxon>Apocrita</taxon>
        <taxon>Aculeata</taxon>
        <taxon>Apoidea</taxon>
        <taxon>Anthophila</taxon>
        <taxon>Apidae</taxon>
        <taxon>Melipona</taxon>
    </lineage>
</organism>
<evidence type="ECO:0000256" key="3">
    <source>
        <dbReference type="ARBA" id="ARBA00022989"/>
    </source>
</evidence>
<keyword evidence="3" id="KW-1133">Transmembrane helix</keyword>
<dbReference type="InterPro" id="IPR000337">
    <property type="entry name" value="GPCR_3"/>
</dbReference>
<comment type="caution">
    <text evidence="9">The sequence shown here is derived from an EMBL/GenBank/DDBJ whole genome shotgun (WGS) entry which is preliminary data.</text>
</comment>
<keyword evidence="2" id="KW-0812">Transmembrane</keyword>
<dbReference type="GO" id="GO:0004930">
    <property type="term" value="F:G protein-coupled receptor activity"/>
    <property type="evidence" value="ECO:0007669"/>
    <property type="project" value="InterPro"/>
</dbReference>
<dbReference type="EMBL" id="JAHYIQ010000028">
    <property type="protein sequence ID" value="KAK1121007.1"/>
    <property type="molecule type" value="Genomic_DNA"/>
</dbReference>
<evidence type="ECO:0000256" key="6">
    <source>
        <dbReference type="ARBA" id="ARBA00023180"/>
    </source>
</evidence>
<dbReference type="Pfam" id="PF01094">
    <property type="entry name" value="ANF_receptor"/>
    <property type="match status" value="1"/>
</dbReference>
<evidence type="ECO:0000256" key="7">
    <source>
        <dbReference type="SAM" id="MobiDB-lite"/>
    </source>
</evidence>
<accession>A0AA40KHY9</accession>
<feature type="region of interest" description="Disordered" evidence="7">
    <location>
        <begin position="1"/>
        <end position="25"/>
    </location>
</feature>
<evidence type="ECO:0000313" key="10">
    <source>
        <dbReference type="Proteomes" id="UP001177670"/>
    </source>
</evidence>
<evidence type="ECO:0000256" key="1">
    <source>
        <dbReference type="ARBA" id="ARBA00004141"/>
    </source>
</evidence>
<keyword evidence="10" id="KW-1185">Reference proteome</keyword>
<evidence type="ECO:0000313" key="9">
    <source>
        <dbReference type="EMBL" id="KAK1121007.1"/>
    </source>
</evidence>
<feature type="domain" description="Receptor ligand binding region" evidence="8">
    <location>
        <begin position="365"/>
        <end position="413"/>
    </location>
</feature>
<feature type="region of interest" description="Disordered" evidence="7">
    <location>
        <begin position="122"/>
        <end position="202"/>
    </location>
</feature>
<dbReference type="GO" id="GO:0016020">
    <property type="term" value="C:membrane"/>
    <property type="evidence" value="ECO:0007669"/>
    <property type="project" value="UniProtKB-SubCell"/>
</dbReference>
<evidence type="ECO:0000256" key="5">
    <source>
        <dbReference type="ARBA" id="ARBA00023170"/>
    </source>
</evidence>
<gene>
    <name evidence="9" type="ORF">K0M31_010792</name>
</gene>
<keyword evidence="5" id="KW-0675">Receptor</keyword>
<evidence type="ECO:0000256" key="2">
    <source>
        <dbReference type="ARBA" id="ARBA00022692"/>
    </source>
</evidence>
<dbReference type="AlphaFoldDB" id="A0AA40KHY9"/>
<keyword evidence="6" id="KW-0325">Glycoprotein</keyword>
<dbReference type="InterPro" id="IPR028082">
    <property type="entry name" value="Peripla_BP_I"/>
</dbReference>
<feature type="compositionally biased region" description="Polar residues" evidence="7">
    <location>
        <begin position="15"/>
        <end position="25"/>
    </location>
</feature>
<dbReference type="SUPFAM" id="SSF53822">
    <property type="entry name" value="Periplasmic binding protein-like I"/>
    <property type="match status" value="1"/>
</dbReference>
<dbReference type="InterPro" id="IPR050726">
    <property type="entry name" value="mGluR"/>
</dbReference>
<protein>
    <recommendedName>
        <fullName evidence="8">Receptor ligand binding region domain-containing protein</fullName>
    </recommendedName>
</protein>
<dbReference type="Proteomes" id="UP001177670">
    <property type="component" value="Unassembled WGS sequence"/>
</dbReference>
<dbReference type="InterPro" id="IPR001828">
    <property type="entry name" value="ANF_lig-bd_rcpt"/>
</dbReference>
<name>A0AA40KHY9_9HYME</name>